<sequence>MMFTRFGLERIEITVEHKESPLVSIIIPFYNCRFVARAITSALKQTYQNIEVIVVDDGSTHHFPMIKPLKDKIIYIRKKNGGTASALNEGIRNSTGDYIVWLSSDDLFFATKVETQLNFMRNENFLFSYTNYFCINEENRIISNSVGPAGFSHDELLNSLRMGCPINGSTIMMRRDVIERVGLFNESLVYANDYDYWIRVFLKYEIGHLNIPLTLYRVHRNMGTKLFMNDVLEETERVKLQHKEEMDQYLKNKFS</sequence>
<comment type="similarity">
    <text evidence="1">Belongs to the glycosyltransferase 2 family.</text>
</comment>
<dbReference type="InterPro" id="IPR001173">
    <property type="entry name" value="Glyco_trans_2-like"/>
</dbReference>
<proteinExistence type="inferred from homology"/>
<dbReference type="AlphaFoldDB" id="A0A366JQF9"/>
<keyword evidence="3" id="KW-0808">Transferase</keyword>
<gene>
    <name evidence="3" type="ORF">DFO70_10944</name>
</gene>
<dbReference type="EMBL" id="QNSF01000009">
    <property type="protein sequence ID" value="RBP90539.1"/>
    <property type="molecule type" value="Genomic_DNA"/>
</dbReference>
<reference evidence="3 4" key="1">
    <citation type="submission" date="2018-06" db="EMBL/GenBank/DDBJ databases">
        <title>Freshwater and sediment microbial communities from various areas in North America, analyzing microbe dynamics in response to fracking.</title>
        <authorList>
            <person name="Lamendella R."/>
        </authorList>
    </citation>
    <scope>NUCLEOTIDE SEQUENCE [LARGE SCALE GENOMIC DNA]</scope>
    <source>
        <strain evidence="3 4">14_TX</strain>
    </source>
</reference>
<evidence type="ECO:0000256" key="1">
    <source>
        <dbReference type="ARBA" id="ARBA00006739"/>
    </source>
</evidence>
<feature type="domain" description="Glycosyltransferase 2-like" evidence="2">
    <location>
        <begin position="24"/>
        <end position="181"/>
    </location>
</feature>
<dbReference type="Gene3D" id="3.90.550.10">
    <property type="entry name" value="Spore Coat Polysaccharide Biosynthesis Protein SpsA, Chain A"/>
    <property type="match status" value="1"/>
</dbReference>
<keyword evidence="4" id="KW-1185">Reference proteome</keyword>
<dbReference type="PANTHER" id="PTHR22916:SF3">
    <property type="entry name" value="UDP-GLCNAC:BETAGAL BETA-1,3-N-ACETYLGLUCOSAMINYLTRANSFERASE-LIKE PROTEIN 1"/>
    <property type="match status" value="1"/>
</dbReference>
<accession>A0A366JQF9</accession>
<dbReference type="PANTHER" id="PTHR22916">
    <property type="entry name" value="GLYCOSYLTRANSFERASE"/>
    <property type="match status" value="1"/>
</dbReference>
<evidence type="ECO:0000313" key="3">
    <source>
        <dbReference type="EMBL" id="RBP90539.1"/>
    </source>
</evidence>
<evidence type="ECO:0000259" key="2">
    <source>
        <dbReference type="Pfam" id="PF00535"/>
    </source>
</evidence>
<dbReference type="SUPFAM" id="SSF53448">
    <property type="entry name" value="Nucleotide-diphospho-sugar transferases"/>
    <property type="match status" value="1"/>
</dbReference>
<evidence type="ECO:0000313" key="4">
    <source>
        <dbReference type="Proteomes" id="UP000252731"/>
    </source>
</evidence>
<dbReference type="GO" id="GO:0016758">
    <property type="term" value="F:hexosyltransferase activity"/>
    <property type="evidence" value="ECO:0007669"/>
    <property type="project" value="UniProtKB-ARBA"/>
</dbReference>
<dbReference type="Pfam" id="PF00535">
    <property type="entry name" value="Glycos_transf_2"/>
    <property type="match status" value="1"/>
</dbReference>
<comment type="caution">
    <text evidence="3">The sequence shown here is derived from an EMBL/GenBank/DDBJ whole genome shotgun (WGS) entry which is preliminary data.</text>
</comment>
<dbReference type="InterPro" id="IPR029044">
    <property type="entry name" value="Nucleotide-diphossugar_trans"/>
</dbReference>
<organism evidence="3 4">
    <name type="scientific">Cytobacillus firmus</name>
    <name type="common">Bacillus firmus</name>
    <dbReference type="NCBI Taxonomy" id="1399"/>
    <lineage>
        <taxon>Bacteria</taxon>
        <taxon>Bacillati</taxon>
        <taxon>Bacillota</taxon>
        <taxon>Bacilli</taxon>
        <taxon>Bacillales</taxon>
        <taxon>Bacillaceae</taxon>
        <taxon>Cytobacillus</taxon>
    </lineage>
</organism>
<protein>
    <submittedName>
        <fullName evidence="3">Glycosyl transferase family 2</fullName>
    </submittedName>
</protein>
<name>A0A366JQF9_CYTFI</name>
<dbReference type="Proteomes" id="UP000252731">
    <property type="component" value="Unassembled WGS sequence"/>
</dbReference>